<dbReference type="EMBL" id="JAJJMA010214834">
    <property type="protein sequence ID" value="MCL7040635.1"/>
    <property type="molecule type" value="Genomic_DNA"/>
</dbReference>
<comment type="similarity">
    <text evidence="1 3">Belongs to the nucleosome assembly protein (NAP) family.</text>
</comment>
<dbReference type="Gene3D" id="1.10.10.10">
    <property type="entry name" value="Winged helix-like DNA-binding domain superfamily/Winged helix DNA-binding domain"/>
    <property type="match status" value="1"/>
</dbReference>
<feature type="domain" description="H15" evidence="4">
    <location>
        <begin position="1"/>
        <end position="66"/>
    </location>
</feature>
<dbReference type="PANTHER" id="PTHR11875">
    <property type="entry name" value="TESTIS-SPECIFIC Y-ENCODED PROTEIN"/>
    <property type="match status" value="1"/>
</dbReference>
<sequence>MITEAISSLKAKSGSSQHAIAKFIAEKYYGGDHVTQSFKRKVWIQLNELTQLGKLVKVKRSFKLPAAVKKSSAVEEIVWNGKYVDKFERLSEEMIPDEELIQKEKASLEEWKKVAAVSTVDLAIVGSMEKLMQVKQKLVRVKANTLANIRSFKDSYNKKLWHMQLQLNNDDIGEELTDLYEERSKIIESIPDFWSTVFMNDYSLRRHMNDDDKKIITYYLKSVVVEGRPYVTSVCTITLKFGENPHFENSDLTKEIHFSRERITGSSGTEIKWKSTGTTEGNITSGVEEEKARTGMHESFFTWFEESTKKLHDEVVNIIANDLWCYAPNYYIR</sequence>
<dbReference type="SMART" id="SM00526">
    <property type="entry name" value="H15"/>
    <property type="match status" value="1"/>
</dbReference>
<feature type="non-terminal residue" evidence="5">
    <location>
        <position position="333"/>
    </location>
</feature>
<dbReference type="Pfam" id="PF00956">
    <property type="entry name" value="NAP"/>
    <property type="match status" value="1"/>
</dbReference>
<dbReference type="CDD" id="cd00073">
    <property type="entry name" value="H15"/>
    <property type="match status" value="1"/>
</dbReference>
<dbReference type="InterPro" id="IPR037231">
    <property type="entry name" value="NAP-like_sf"/>
</dbReference>
<protein>
    <recommendedName>
        <fullName evidence="4">H15 domain-containing protein</fullName>
    </recommendedName>
</protein>
<proteinExistence type="inferred from homology"/>
<dbReference type="GO" id="GO:0003677">
    <property type="term" value="F:DNA binding"/>
    <property type="evidence" value="ECO:0007669"/>
    <property type="project" value="InterPro"/>
</dbReference>
<evidence type="ECO:0000259" key="4">
    <source>
        <dbReference type="PROSITE" id="PS51504"/>
    </source>
</evidence>
<keyword evidence="2" id="KW-0143">Chaperone</keyword>
<name>A0AA42ATZ2_PAPNU</name>
<dbReference type="InterPro" id="IPR036388">
    <property type="entry name" value="WH-like_DNA-bd_sf"/>
</dbReference>
<keyword evidence="6" id="KW-1185">Reference proteome</keyword>
<dbReference type="Pfam" id="PF00538">
    <property type="entry name" value="Linker_histone"/>
    <property type="match status" value="1"/>
</dbReference>
<comment type="caution">
    <text evidence="5">The sequence shown here is derived from an EMBL/GenBank/DDBJ whole genome shotgun (WGS) entry which is preliminary data.</text>
</comment>
<evidence type="ECO:0000256" key="3">
    <source>
        <dbReference type="RuleBase" id="RU003876"/>
    </source>
</evidence>
<dbReference type="SUPFAM" id="SSF46785">
    <property type="entry name" value="Winged helix' DNA-binding domain"/>
    <property type="match status" value="1"/>
</dbReference>
<evidence type="ECO:0000256" key="2">
    <source>
        <dbReference type="ARBA" id="ARBA00023186"/>
    </source>
</evidence>
<accession>A0AA42ATZ2</accession>
<evidence type="ECO:0000256" key="1">
    <source>
        <dbReference type="ARBA" id="ARBA00009947"/>
    </source>
</evidence>
<dbReference type="Proteomes" id="UP001177140">
    <property type="component" value="Unassembled WGS sequence"/>
</dbReference>
<dbReference type="GO" id="GO:0006334">
    <property type="term" value="P:nucleosome assembly"/>
    <property type="evidence" value="ECO:0007669"/>
    <property type="project" value="InterPro"/>
</dbReference>
<dbReference type="GO" id="GO:0042393">
    <property type="term" value="F:histone binding"/>
    <property type="evidence" value="ECO:0007669"/>
    <property type="project" value="UniProtKB-ARBA"/>
</dbReference>
<dbReference type="GO" id="GO:0005634">
    <property type="term" value="C:nucleus"/>
    <property type="evidence" value="ECO:0007669"/>
    <property type="project" value="InterPro"/>
</dbReference>
<dbReference type="SUPFAM" id="SSF143113">
    <property type="entry name" value="NAP-like"/>
    <property type="match status" value="1"/>
</dbReference>
<dbReference type="PROSITE" id="PS51504">
    <property type="entry name" value="H15"/>
    <property type="match status" value="1"/>
</dbReference>
<organism evidence="5 6">
    <name type="scientific">Papaver nudicaule</name>
    <name type="common">Iceland poppy</name>
    <dbReference type="NCBI Taxonomy" id="74823"/>
    <lineage>
        <taxon>Eukaryota</taxon>
        <taxon>Viridiplantae</taxon>
        <taxon>Streptophyta</taxon>
        <taxon>Embryophyta</taxon>
        <taxon>Tracheophyta</taxon>
        <taxon>Spermatophyta</taxon>
        <taxon>Magnoliopsida</taxon>
        <taxon>Ranunculales</taxon>
        <taxon>Papaveraceae</taxon>
        <taxon>Papaveroideae</taxon>
        <taxon>Papaver</taxon>
    </lineage>
</organism>
<dbReference type="InterPro" id="IPR002164">
    <property type="entry name" value="NAP_family"/>
</dbReference>
<dbReference type="Gene3D" id="3.30.1120.90">
    <property type="entry name" value="Nucleosome assembly protein"/>
    <property type="match status" value="1"/>
</dbReference>
<gene>
    <name evidence="5" type="ORF">MKW94_030481</name>
</gene>
<dbReference type="AlphaFoldDB" id="A0AA42ATZ2"/>
<dbReference type="InterPro" id="IPR036390">
    <property type="entry name" value="WH_DNA-bd_sf"/>
</dbReference>
<dbReference type="GO" id="GO:0000724">
    <property type="term" value="P:double-strand break repair via homologous recombination"/>
    <property type="evidence" value="ECO:0007669"/>
    <property type="project" value="UniProtKB-ARBA"/>
</dbReference>
<dbReference type="GO" id="GO:0000786">
    <property type="term" value="C:nucleosome"/>
    <property type="evidence" value="ECO:0007669"/>
    <property type="project" value="InterPro"/>
</dbReference>
<evidence type="ECO:0000313" key="5">
    <source>
        <dbReference type="EMBL" id="MCL7040635.1"/>
    </source>
</evidence>
<evidence type="ECO:0000313" key="6">
    <source>
        <dbReference type="Proteomes" id="UP001177140"/>
    </source>
</evidence>
<dbReference type="InterPro" id="IPR005818">
    <property type="entry name" value="Histone_H1/H5_H15"/>
</dbReference>
<reference evidence="5" key="1">
    <citation type="submission" date="2022-03" db="EMBL/GenBank/DDBJ databases">
        <title>A functionally conserved STORR gene fusion in Papaver species that diverged 16.8 million years ago.</title>
        <authorList>
            <person name="Catania T."/>
        </authorList>
    </citation>
    <scope>NUCLEOTIDE SEQUENCE</scope>
    <source>
        <strain evidence="5">S-191538</strain>
    </source>
</reference>